<name>A0A6M3IHC9_9ZZZZ</name>
<sequence length="100" mass="11309">MPKSLVFYEGDGKWHYGPIYHEVIGLDVIVDSEFPIELDNGSLLHGFIIGGENRLICSYEFNSRLIYIEDVEGFSVLFERYMIGLMGDTHIFGGGIDDKS</sequence>
<gene>
    <name evidence="1" type="ORF">MM415B01784_0003</name>
</gene>
<dbReference type="EMBL" id="MT141240">
    <property type="protein sequence ID" value="QJA56813.1"/>
    <property type="molecule type" value="Genomic_DNA"/>
</dbReference>
<protein>
    <submittedName>
        <fullName evidence="1">Uncharacterized protein</fullName>
    </submittedName>
</protein>
<accession>A0A6M3IHC9</accession>
<reference evidence="1" key="1">
    <citation type="submission" date="2020-03" db="EMBL/GenBank/DDBJ databases">
        <title>The deep terrestrial virosphere.</title>
        <authorList>
            <person name="Holmfeldt K."/>
            <person name="Nilsson E."/>
            <person name="Simone D."/>
            <person name="Lopez-Fernandez M."/>
            <person name="Wu X."/>
            <person name="de Brujin I."/>
            <person name="Lundin D."/>
            <person name="Andersson A."/>
            <person name="Bertilsson S."/>
            <person name="Dopson M."/>
        </authorList>
    </citation>
    <scope>NUCLEOTIDE SEQUENCE</scope>
    <source>
        <strain evidence="1">MM415B01784</strain>
    </source>
</reference>
<evidence type="ECO:0000313" key="1">
    <source>
        <dbReference type="EMBL" id="QJA56813.1"/>
    </source>
</evidence>
<dbReference type="AlphaFoldDB" id="A0A6M3IHC9"/>
<proteinExistence type="predicted"/>
<organism evidence="1">
    <name type="scientific">viral metagenome</name>
    <dbReference type="NCBI Taxonomy" id="1070528"/>
    <lineage>
        <taxon>unclassified sequences</taxon>
        <taxon>metagenomes</taxon>
        <taxon>organismal metagenomes</taxon>
    </lineage>
</organism>